<comment type="caution">
    <text evidence="2">The sequence shown here is derived from an EMBL/GenBank/DDBJ whole genome shotgun (WGS) entry which is preliminary data.</text>
</comment>
<dbReference type="PROSITE" id="PS51257">
    <property type="entry name" value="PROKAR_LIPOPROTEIN"/>
    <property type="match status" value="1"/>
</dbReference>
<evidence type="ECO:0000313" key="3">
    <source>
        <dbReference type="Proteomes" id="UP000256645"/>
    </source>
</evidence>
<reference evidence="2 3" key="1">
    <citation type="journal article" date="2018" name="IMA Fungus">
        <title>IMA Genome-F 9: Draft genome sequence of Annulohypoxylon stygium, Aspergillus mulundensis, Berkeleyomyces basicola (syn. Thielaviopsis basicola), Ceratocystis smalleyi, two Cercospora beticola strains, Coleophoma cylindrospora, Fusarium fracticaudum, Phialophora cf. hyalina, and Morchella septimelata.</title>
        <authorList>
            <person name="Wingfield B.D."/>
            <person name="Bills G.F."/>
            <person name="Dong Y."/>
            <person name="Huang W."/>
            <person name="Nel W.J."/>
            <person name="Swalarsk-Parry B.S."/>
            <person name="Vaghefi N."/>
            <person name="Wilken P.M."/>
            <person name="An Z."/>
            <person name="de Beer Z.W."/>
            <person name="De Vos L."/>
            <person name="Chen L."/>
            <person name="Duong T.A."/>
            <person name="Gao Y."/>
            <person name="Hammerbacher A."/>
            <person name="Kikkert J.R."/>
            <person name="Li Y."/>
            <person name="Li H."/>
            <person name="Li K."/>
            <person name="Li Q."/>
            <person name="Liu X."/>
            <person name="Ma X."/>
            <person name="Naidoo K."/>
            <person name="Pethybridge S.J."/>
            <person name="Sun J."/>
            <person name="Steenkamp E.T."/>
            <person name="van der Nest M.A."/>
            <person name="van Wyk S."/>
            <person name="Wingfield M.J."/>
            <person name="Xiong C."/>
            <person name="Yue Q."/>
            <person name="Zhang X."/>
        </authorList>
    </citation>
    <scope>NUCLEOTIDE SEQUENCE [LARGE SCALE GENOMIC DNA]</scope>
    <source>
        <strain evidence="2 3">BP6252</strain>
    </source>
</reference>
<accession>A0A3D8QK12</accession>
<feature type="compositionally biased region" description="Basic and acidic residues" evidence="1">
    <location>
        <begin position="370"/>
        <end position="380"/>
    </location>
</feature>
<evidence type="ECO:0000313" key="2">
    <source>
        <dbReference type="EMBL" id="RDW62061.1"/>
    </source>
</evidence>
<proteinExistence type="predicted"/>
<protein>
    <submittedName>
        <fullName evidence="2">Uncharacterized protein</fullName>
    </submittedName>
</protein>
<feature type="compositionally biased region" description="Low complexity" evidence="1">
    <location>
        <begin position="199"/>
        <end position="210"/>
    </location>
</feature>
<feature type="compositionally biased region" description="Low complexity" evidence="1">
    <location>
        <begin position="11"/>
        <end position="59"/>
    </location>
</feature>
<feature type="compositionally biased region" description="Low complexity" evidence="1">
    <location>
        <begin position="263"/>
        <end position="272"/>
    </location>
</feature>
<feature type="region of interest" description="Disordered" evidence="1">
    <location>
        <begin position="354"/>
        <end position="388"/>
    </location>
</feature>
<keyword evidence="3" id="KW-1185">Reference proteome</keyword>
<dbReference type="OrthoDB" id="5403157at2759"/>
<feature type="compositionally biased region" description="Polar residues" evidence="1">
    <location>
        <begin position="103"/>
        <end position="118"/>
    </location>
</feature>
<dbReference type="EMBL" id="PDLM01000014">
    <property type="protein sequence ID" value="RDW62061.1"/>
    <property type="molecule type" value="Genomic_DNA"/>
</dbReference>
<organism evidence="2 3">
    <name type="scientific">Coleophoma cylindrospora</name>
    <dbReference type="NCBI Taxonomy" id="1849047"/>
    <lineage>
        <taxon>Eukaryota</taxon>
        <taxon>Fungi</taxon>
        <taxon>Dikarya</taxon>
        <taxon>Ascomycota</taxon>
        <taxon>Pezizomycotina</taxon>
        <taxon>Leotiomycetes</taxon>
        <taxon>Helotiales</taxon>
        <taxon>Dermateaceae</taxon>
        <taxon>Coleophoma</taxon>
    </lineage>
</organism>
<sequence>MANRSLPTPPSSSNLTAAATTSSCKRTIPAPGTRSPPSSASSLSSSSASESSADAFVASILTQQRPSGAGAAPDDLEKAKGGSGALARWPTIPGAGTGGALTGSDSDTTPKYDNTPSNPILPPTHKSDRTQPIAIELPSAAIAARKKSLPVYTPEEPLSARGDLPGGYFPLHEDPTARSYQPHPFNRPAVTSHPANMPSSSQSSADSTPKSSRHSKSTSMPGTLPMAMGKYHPSNFKITPVTSPGGGRLAPASIAMPAPPSRQPSAGSSSSATRHHQQKSSDAKKKLQQYQRDMIAQARIAASATSPSGVVGTRLANKPISPRLLPMGSPDELSAAMTPLELGDGAGGYLGARTLASDSRESEMVGQMLRMEEDRRRREGQSSPVARV</sequence>
<dbReference type="AlphaFoldDB" id="A0A3D8QK12"/>
<gene>
    <name evidence="2" type="ORF">BP6252_11494</name>
</gene>
<evidence type="ECO:0000256" key="1">
    <source>
        <dbReference type="SAM" id="MobiDB-lite"/>
    </source>
</evidence>
<feature type="region of interest" description="Disordered" evidence="1">
    <location>
        <begin position="1"/>
        <end position="131"/>
    </location>
</feature>
<name>A0A3D8QK12_9HELO</name>
<dbReference type="Proteomes" id="UP000256645">
    <property type="component" value="Unassembled WGS sequence"/>
</dbReference>
<feature type="region of interest" description="Disordered" evidence="1">
    <location>
        <begin position="148"/>
        <end position="332"/>
    </location>
</feature>